<dbReference type="CDD" id="cd07043">
    <property type="entry name" value="STAS_anti-anti-sigma_factors"/>
    <property type="match status" value="1"/>
</dbReference>
<gene>
    <name evidence="2" type="ORF">Aiant_06180</name>
</gene>
<proteinExistence type="predicted"/>
<feature type="domain" description="STAS" evidence="1">
    <location>
        <begin position="21"/>
        <end position="92"/>
    </location>
</feature>
<sequence length="123" mass="12714">MSASSGPPRAELCSVQRDGDVLRLSGEIDQLNVSTVGGRIVAEIEAGVTHLDLSAVSYCGAVGIRALLTGRDVCRERGGILRLTCSPEVLRVLHLCGLDGDDTLLMITAAGAEADGDGPGARR</sequence>
<keyword evidence="3" id="KW-1185">Reference proteome</keyword>
<dbReference type="EMBL" id="AP023356">
    <property type="protein sequence ID" value="BCJ39961.1"/>
    <property type="molecule type" value="Genomic_DNA"/>
</dbReference>
<dbReference type="InterPro" id="IPR036513">
    <property type="entry name" value="STAS_dom_sf"/>
</dbReference>
<dbReference type="Gene3D" id="3.30.750.24">
    <property type="entry name" value="STAS domain"/>
    <property type="match status" value="1"/>
</dbReference>
<accession>A0ABN6C3A6</accession>
<dbReference type="SUPFAM" id="SSF52091">
    <property type="entry name" value="SpoIIaa-like"/>
    <property type="match status" value="1"/>
</dbReference>
<reference evidence="2 3" key="1">
    <citation type="submission" date="2020-08" db="EMBL/GenBank/DDBJ databases">
        <title>Whole genome shotgun sequence of Actinoplanes ianthinogenes NBRC 13996.</title>
        <authorList>
            <person name="Komaki H."/>
            <person name="Tamura T."/>
        </authorList>
    </citation>
    <scope>NUCLEOTIDE SEQUENCE [LARGE SCALE GENOMIC DNA]</scope>
    <source>
        <strain evidence="2 3">NBRC 13996</strain>
    </source>
</reference>
<dbReference type="Proteomes" id="UP000676967">
    <property type="component" value="Chromosome"/>
</dbReference>
<dbReference type="InterPro" id="IPR002645">
    <property type="entry name" value="STAS_dom"/>
</dbReference>
<evidence type="ECO:0000259" key="1">
    <source>
        <dbReference type="PROSITE" id="PS50801"/>
    </source>
</evidence>
<dbReference type="PROSITE" id="PS50801">
    <property type="entry name" value="STAS"/>
    <property type="match status" value="1"/>
</dbReference>
<organism evidence="2 3">
    <name type="scientific">Actinoplanes ianthinogenes</name>
    <dbReference type="NCBI Taxonomy" id="122358"/>
    <lineage>
        <taxon>Bacteria</taxon>
        <taxon>Bacillati</taxon>
        <taxon>Actinomycetota</taxon>
        <taxon>Actinomycetes</taxon>
        <taxon>Micromonosporales</taxon>
        <taxon>Micromonosporaceae</taxon>
        <taxon>Actinoplanes</taxon>
    </lineage>
</organism>
<evidence type="ECO:0000313" key="3">
    <source>
        <dbReference type="Proteomes" id="UP000676967"/>
    </source>
</evidence>
<evidence type="ECO:0000313" key="2">
    <source>
        <dbReference type="EMBL" id="BCJ39961.1"/>
    </source>
</evidence>
<dbReference type="RefSeq" id="WP_189330835.1">
    <property type="nucleotide sequence ID" value="NZ_AP023356.1"/>
</dbReference>
<dbReference type="Pfam" id="PF13466">
    <property type="entry name" value="STAS_2"/>
    <property type="match status" value="1"/>
</dbReference>
<name>A0ABN6C3A6_9ACTN</name>
<dbReference type="InterPro" id="IPR058548">
    <property type="entry name" value="MlaB-like_STAS"/>
</dbReference>
<protein>
    <recommendedName>
        <fullName evidence="1">STAS domain-containing protein</fullName>
    </recommendedName>
</protein>